<dbReference type="RefSeq" id="WP_029159353.1">
    <property type="nucleotide sequence ID" value="NZ_CP009933.1"/>
</dbReference>
<dbReference type="PANTHER" id="PTHR31299:SF0">
    <property type="entry name" value="ESTERASE, PUTATIVE (AFU_ORTHOLOGUE AFUA_1G05850)-RELATED"/>
    <property type="match status" value="1"/>
</dbReference>
<gene>
    <name evidence="1" type="ORF">CSCA_1565</name>
</gene>
<dbReference type="Pfam" id="PF05139">
    <property type="entry name" value="Erythro_esteras"/>
    <property type="match status" value="1"/>
</dbReference>
<proteinExistence type="predicted"/>
<reference evidence="1 2" key="1">
    <citation type="journal article" date="2015" name="J. Biotechnol.">
        <title>Complete genome sequence of a malodorant-producing acetogen, Clostridium scatologenes ATCC 25775(T).</title>
        <authorList>
            <person name="Zhu Z."/>
            <person name="Guo T."/>
            <person name="Zheng H."/>
            <person name="Song T."/>
            <person name="Ouyang P."/>
            <person name="Xie J."/>
        </authorList>
    </citation>
    <scope>NUCLEOTIDE SEQUENCE [LARGE SCALE GENOMIC DNA]</scope>
    <source>
        <strain evidence="1 2">ATCC 25775</strain>
    </source>
</reference>
<dbReference type="EMBL" id="CP009933">
    <property type="protein sequence ID" value="AKA68690.1"/>
    <property type="molecule type" value="Genomic_DNA"/>
</dbReference>
<dbReference type="InterPro" id="IPR052036">
    <property type="entry name" value="Hydrolase/PRTase-associated"/>
</dbReference>
<dbReference type="PIRSF" id="PIRSF036794">
    <property type="entry name" value="UCP_erythr_ester"/>
    <property type="match status" value="1"/>
</dbReference>
<evidence type="ECO:0000313" key="2">
    <source>
        <dbReference type="Proteomes" id="UP000033115"/>
    </source>
</evidence>
<dbReference type="STRING" id="1548.CSCA_1565"/>
<sequence>MKKIVTIIVCALILILGVSLVNNQYEEYKKGKVVEALKSKKVDINTVKAGNDFKDLMPLKSTLGDKKIVAMGEATHGTKEFFQMKHRMLEFLVEKMGYNVFGIEACMSDCMAINDYVLYGKGDAEKVVGGMEFWTWDTKEVVDMVKWMREYNKNHDKKVKFYGFDMQSSDTAATKVTEYLKKVDPVYEGQIDSVLGKFRIPNVFDNKDVQLPGDKVKEIINIMEKNKNDYINKSSKEDYELYKQNLNIIYQAYDMLHGKQSNTEMENKRDKYMAENVKWILDFQGQDAKIMLWAHNTHVDKQEDNLNNGDYNVKRMGANLYDMYKDKLYVIGFQFNEGTAIAVDKTSQPNVLKKCTLKAANKESAPYILSKVSPLFFIDFKTAAENKYIKGFISSSQSCRDFGATFEGDNKSYVNTTLNESYDGLIYIDKTTDSEPNYLIPNK</sequence>
<protein>
    <submittedName>
        <fullName evidence="1">Erythromycin esterase</fullName>
    </submittedName>
</protein>
<dbReference type="Gene3D" id="3.40.1660.10">
    <property type="entry name" value="EreA-like (biosynthetic domain)"/>
    <property type="match status" value="1"/>
</dbReference>
<keyword evidence="2" id="KW-1185">Reference proteome</keyword>
<organism evidence="1 2">
    <name type="scientific">Clostridium scatologenes</name>
    <dbReference type="NCBI Taxonomy" id="1548"/>
    <lineage>
        <taxon>Bacteria</taxon>
        <taxon>Bacillati</taxon>
        <taxon>Bacillota</taxon>
        <taxon>Clostridia</taxon>
        <taxon>Eubacteriales</taxon>
        <taxon>Clostridiaceae</taxon>
        <taxon>Clostridium</taxon>
    </lineage>
</organism>
<dbReference type="InterPro" id="IPR007815">
    <property type="entry name" value="Emycin_Estase"/>
</dbReference>
<dbReference type="Proteomes" id="UP000033115">
    <property type="component" value="Chromosome"/>
</dbReference>
<name>A0A0E3M5P5_CLOSL</name>
<dbReference type="GO" id="GO:0046677">
    <property type="term" value="P:response to antibiotic"/>
    <property type="evidence" value="ECO:0007669"/>
    <property type="project" value="InterPro"/>
</dbReference>
<dbReference type="InterPro" id="IPR014622">
    <property type="entry name" value="UCP036794_erythomycin"/>
</dbReference>
<dbReference type="SUPFAM" id="SSF159501">
    <property type="entry name" value="EreA/ChaN-like"/>
    <property type="match status" value="1"/>
</dbReference>
<accession>A0A0E3M5P5</accession>
<dbReference type="PANTHER" id="PTHR31299">
    <property type="entry name" value="ESTERASE, PUTATIVE (AFU_ORTHOLOGUE AFUA_1G05850)-RELATED"/>
    <property type="match status" value="1"/>
</dbReference>
<evidence type="ECO:0000313" key="1">
    <source>
        <dbReference type="EMBL" id="AKA68690.1"/>
    </source>
</evidence>
<dbReference type="AlphaFoldDB" id="A0A0E3M5P5"/>
<dbReference type="KEGG" id="csq:CSCA_1565"/>
<dbReference type="Gene3D" id="3.30.1870.10">
    <property type="entry name" value="EreA-like, domain 2"/>
    <property type="match status" value="1"/>
</dbReference>
<dbReference type="HOGENOM" id="CLU_026490_2_0_9"/>
<dbReference type="Gene3D" id="1.20.1440.30">
    <property type="entry name" value="Biosynthetic Protein domain"/>
    <property type="match status" value="1"/>
</dbReference>
<dbReference type="CDD" id="cd14728">
    <property type="entry name" value="Ere-like"/>
    <property type="match status" value="1"/>
</dbReference>